<dbReference type="Proteomes" id="UP000270094">
    <property type="component" value="Unassembled WGS sequence"/>
</dbReference>
<feature type="region of interest" description="Disordered" evidence="1">
    <location>
        <begin position="249"/>
        <end position="270"/>
    </location>
</feature>
<gene>
    <name evidence="2" type="ORF">SVUK_LOCUS4413</name>
</gene>
<dbReference type="EMBL" id="UYYB01012165">
    <property type="protein sequence ID" value="VDM69415.1"/>
    <property type="molecule type" value="Genomic_DNA"/>
</dbReference>
<accession>A0A3P7KDT6</accession>
<evidence type="ECO:0000313" key="3">
    <source>
        <dbReference type="Proteomes" id="UP000270094"/>
    </source>
</evidence>
<feature type="compositionally biased region" description="Basic and acidic residues" evidence="1">
    <location>
        <begin position="499"/>
        <end position="516"/>
    </location>
</feature>
<feature type="region of interest" description="Disordered" evidence="1">
    <location>
        <begin position="151"/>
        <end position="174"/>
    </location>
</feature>
<feature type="compositionally biased region" description="Basic and acidic residues" evidence="1">
    <location>
        <begin position="163"/>
        <end position="174"/>
    </location>
</feature>
<feature type="region of interest" description="Disordered" evidence="1">
    <location>
        <begin position="1"/>
        <end position="53"/>
    </location>
</feature>
<feature type="non-terminal residue" evidence="2">
    <location>
        <position position="1"/>
    </location>
</feature>
<feature type="region of interest" description="Disordered" evidence="1">
    <location>
        <begin position="74"/>
        <end position="94"/>
    </location>
</feature>
<dbReference type="AlphaFoldDB" id="A0A3P7KDT6"/>
<reference evidence="2 3" key="1">
    <citation type="submission" date="2018-11" db="EMBL/GenBank/DDBJ databases">
        <authorList>
            <consortium name="Pathogen Informatics"/>
        </authorList>
    </citation>
    <scope>NUCLEOTIDE SEQUENCE [LARGE SCALE GENOMIC DNA]</scope>
</reference>
<feature type="region of interest" description="Disordered" evidence="1">
    <location>
        <begin position="477"/>
        <end position="527"/>
    </location>
</feature>
<feature type="region of interest" description="Disordered" evidence="1">
    <location>
        <begin position="417"/>
        <end position="461"/>
    </location>
</feature>
<dbReference type="OrthoDB" id="5864201at2759"/>
<protein>
    <submittedName>
        <fullName evidence="2">Uncharacterized protein</fullName>
    </submittedName>
</protein>
<feature type="compositionally biased region" description="Basic and acidic residues" evidence="1">
    <location>
        <begin position="12"/>
        <end position="21"/>
    </location>
</feature>
<name>A0A3P7KDT6_STRVU</name>
<evidence type="ECO:0000256" key="1">
    <source>
        <dbReference type="SAM" id="MobiDB-lite"/>
    </source>
</evidence>
<sequence length="527" mass="60582">ILKTPQFPRKQHTFELGEKIPDTSSELKAAAQVTPIPEKEEKQIEETSPPPKFVMNIKTPEAQRKHLAFVVSEGEPEIATGTSLPKKKKKIIKQRSMPETTRLGVSPERYVMTVRTPESLRRHHTFTIRERAKSPDVPYIEEGEITEPIATVGPTAEKRRRARSEDAKRTKKTEQELSKIEKFTLTMKTPFVMRKFKTFMVEEKPKAEEIPTSKSDEPLLHTKVSFAEEVQELICEKSVEAPMLQAMTTPHTKRKHKVKDESEENKDEEPHNEMFVLSTSTPLTMRKFQTFTIEDRKVGDQPVKSNTDSNLEAIVKLEREQEIDENIPLKTTDMYVLTTMTPLPLRKELPSESRLEKIAREQSRSMSKSPEKTSLFIMGSKTGRSYHHVQEREPPVEKEAVKFAVVQPQRADLEFEIQRKECSQSDNAEPIERKNSYSSGEMTTPEEEIPMDTHLTPTEEFKEDALIIRAIRRPAEVTSPIAEEPEMSISFDQQQSHTSSEKISREGSRSSKKEISKWICSSLRREE</sequence>
<keyword evidence="3" id="KW-1185">Reference proteome</keyword>
<proteinExistence type="predicted"/>
<evidence type="ECO:0000313" key="2">
    <source>
        <dbReference type="EMBL" id="VDM69415.1"/>
    </source>
</evidence>
<organism evidence="2 3">
    <name type="scientific">Strongylus vulgaris</name>
    <name type="common">Blood worm</name>
    <dbReference type="NCBI Taxonomy" id="40348"/>
    <lineage>
        <taxon>Eukaryota</taxon>
        <taxon>Metazoa</taxon>
        <taxon>Ecdysozoa</taxon>
        <taxon>Nematoda</taxon>
        <taxon>Chromadorea</taxon>
        <taxon>Rhabditida</taxon>
        <taxon>Rhabditina</taxon>
        <taxon>Rhabditomorpha</taxon>
        <taxon>Strongyloidea</taxon>
        <taxon>Strongylidae</taxon>
        <taxon>Strongylus</taxon>
    </lineage>
</organism>